<organism evidence="2 3">
    <name type="scientific">Saprospira grandis (strain Lewin)</name>
    <dbReference type="NCBI Taxonomy" id="984262"/>
    <lineage>
        <taxon>Bacteria</taxon>
        <taxon>Pseudomonadati</taxon>
        <taxon>Bacteroidota</taxon>
        <taxon>Saprospiria</taxon>
        <taxon>Saprospirales</taxon>
        <taxon>Saprospiraceae</taxon>
        <taxon>Saprospira</taxon>
    </lineage>
</organism>
<keyword evidence="3" id="KW-1185">Reference proteome</keyword>
<protein>
    <submittedName>
        <fullName evidence="2">Uncharacterized protein</fullName>
    </submittedName>
</protein>
<keyword evidence="1" id="KW-0472">Membrane</keyword>
<evidence type="ECO:0000313" key="2">
    <source>
        <dbReference type="EMBL" id="AFC26518.1"/>
    </source>
</evidence>
<dbReference type="Proteomes" id="UP000007519">
    <property type="component" value="Chromosome"/>
</dbReference>
<proteinExistence type="predicted"/>
<reference evidence="2 3" key="1">
    <citation type="journal article" date="2012" name="Stand. Genomic Sci.">
        <title>Complete genome sequencing and analysis of Saprospira grandis str. Lewin, a predatory marine bacterium.</title>
        <authorList>
            <person name="Saw J.H."/>
            <person name="Yuryev A."/>
            <person name="Kanbe M."/>
            <person name="Hou S."/>
            <person name="Young A.G."/>
            <person name="Aizawa S."/>
            <person name="Alam M."/>
        </authorList>
    </citation>
    <scope>NUCLEOTIDE SEQUENCE [LARGE SCALE GENOMIC DNA]</scope>
    <source>
        <strain evidence="2 3">Lewin</strain>
    </source>
</reference>
<sequence>MGPAAALAKPRRPPLCCAARRSARPFVFFRFAQKNLVWPTATAAQRWAAQLFFFFGLLSSAVSQFWAHGLKPMLVGLCKLAG</sequence>
<evidence type="ECO:0000256" key="1">
    <source>
        <dbReference type="SAM" id="Phobius"/>
    </source>
</evidence>
<keyword evidence="1" id="KW-0812">Transmembrane</keyword>
<dbReference type="HOGENOM" id="CLU_2556329_0_0_10"/>
<gene>
    <name evidence="2" type="ordered locus">SGRA_3802</name>
</gene>
<dbReference type="EMBL" id="CP002831">
    <property type="protein sequence ID" value="AFC26518.1"/>
    <property type="molecule type" value="Genomic_DNA"/>
</dbReference>
<dbReference type="AlphaFoldDB" id="H6L8F4"/>
<dbReference type="KEGG" id="sgn:SGRA_3802"/>
<name>H6L8F4_SAPGL</name>
<keyword evidence="1" id="KW-1133">Transmembrane helix</keyword>
<accession>H6L8F4</accession>
<dbReference type="STRING" id="984262.SGRA_3802"/>
<feature type="transmembrane region" description="Helical" evidence="1">
    <location>
        <begin position="47"/>
        <end position="67"/>
    </location>
</feature>
<evidence type="ECO:0000313" key="3">
    <source>
        <dbReference type="Proteomes" id="UP000007519"/>
    </source>
</evidence>